<dbReference type="PROSITE" id="PS00166">
    <property type="entry name" value="ENOYL_COA_HYDRATASE"/>
    <property type="match status" value="1"/>
</dbReference>
<gene>
    <name evidence="9" type="ORF">LECACI_7A002884</name>
</gene>
<evidence type="ECO:0000256" key="4">
    <source>
        <dbReference type="ARBA" id="ARBA00023026"/>
    </source>
</evidence>
<dbReference type="AlphaFoldDB" id="A0AAI9E7E2"/>
<evidence type="ECO:0000256" key="8">
    <source>
        <dbReference type="RuleBase" id="RU003707"/>
    </source>
</evidence>
<organism evidence="9 10">
    <name type="scientific">Lecanosticta acicola</name>
    <dbReference type="NCBI Taxonomy" id="111012"/>
    <lineage>
        <taxon>Eukaryota</taxon>
        <taxon>Fungi</taxon>
        <taxon>Dikarya</taxon>
        <taxon>Ascomycota</taxon>
        <taxon>Pezizomycotina</taxon>
        <taxon>Dothideomycetes</taxon>
        <taxon>Dothideomycetidae</taxon>
        <taxon>Mycosphaerellales</taxon>
        <taxon>Mycosphaerellaceae</taxon>
        <taxon>Lecanosticta</taxon>
    </lineage>
</organism>
<evidence type="ECO:0000256" key="5">
    <source>
        <dbReference type="ARBA" id="ARBA00023140"/>
    </source>
</evidence>
<comment type="caution">
    <text evidence="9">The sequence shown here is derived from an EMBL/GenBank/DDBJ whole genome shotgun (WGS) entry which is preliminary data.</text>
</comment>
<evidence type="ECO:0000256" key="3">
    <source>
        <dbReference type="ARBA" id="ARBA00005254"/>
    </source>
</evidence>
<dbReference type="InterPro" id="IPR001753">
    <property type="entry name" value="Enoyl-CoA_hydra/iso"/>
</dbReference>
<dbReference type="InterPro" id="IPR018376">
    <property type="entry name" value="Enoyl-CoA_hyd/isom_CS"/>
</dbReference>
<evidence type="ECO:0000256" key="1">
    <source>
        <dbReference type="ARBA" id="ARBA00004275"/>
    </source>
</evidence>
<dbReference type="GO" id="GO:0005739">
    <property type="term" value="C:mitochondrion"/>
    <property type="evidence" value="ECO:0007669"/>
    <property type="project" value="TreeGrafter"/>
</dbReference>
<dbReference type="GO" id="GO:0006635">
    <property type="term" value="P:fatty acid beta-oxidation"/>
    <property type="evidence" value="ECO:0007669"/>
    <property type="project" value="TreeGrafter"/>
</dbReference>
<evidence type="ECO:0000313" key="9">
    <source>
        <dbReference type="EMBL" id="CAK3927984.1"/>
    </source>
</evidence>
<evidence type="ECO:0000256" key="2">
    <source>
        <dbReference type="ARBA" id="ARBA00004924"/>
    </source>
</evidence>
<keyword evidence="7" id="KW-0456">Lyase</keyword>
<dbReference type="GO" id="GO:0016853">
    <property type="term" value="F:isomerase activity"/>
    <property type="evidence" value="ECO:0007669"/>
    <property type="project" value="UniProtKB-KW"/>
</dbReference>
<evidence type="ECO:0000256" key="6">
    <source>
        <dbReference type="ARBA" id="ARBA00023235"/>
    </source>
</evidence>
<dbReference type="Gene3D" id="3.90.226.10">
    <property type="entry name" value="2-enoyl-CoA Hydratase, Chain A, domain 1"/>
    <property type="match status" value="1"/>
</dbReference>
<dbReference type="Pfam" id="PF00378">
    <property type="entry name" value="ECH_1"/>
    <property type="match status" value="1"/>
</dbReference>
<dbReference type="EMBL" id="CAVMBE010000013">
    <property type="protein sequence ID" value="CAK3927984.1"/>
    <property type="molecule type" value="Genomic_DNA"/>
</dbReference>
<dbReference type="GO" id="GO:0016829">
    <property type="term" value="F:lyase activity"/>
    <property type="evidence" value="ECO:0007669"/>
    <property type="project" value="UniProtKB-KW"/>
</dbReference>
<dbReference type="FunFam" id="3.90.226.10:FF:000074">
    <property type="entry name" value="Enoyl-CoA hydratase (AFU_orthologue AFUA_2G10650)"/>
    <property type="match status" value="1"/>
</dbReference>
<dbReference type="CDD" id="cd06558">
    <property type="entry name" value="crotonase-like"/>
    <property type="match status" value="1"/>
</dbReference>
<keyword evidence="10" id="KW-1185">Reference proteome</keyword>
<comment type="similarity">
    <text evidence="3 8">Belongs to the enoyl-CoA hydratase/isomerase family.</text>
</comment>
<evidence type="ECO:0000256" key="7">
    <source>
        <dbReference type="ARBA" id="ARBA00023239"/>
    </source>
</evidence>
<keyword evidence="6" id="KW-0413">Isomerase</keyword>
<keyword evidence="5" id="KW-0576">Peroxisome</keyword>
<protein>
    <submittedName>
        <fullName evidence="9">Carnitinyl- dehydratase</fullName>
    </submittedName>
</protein>
<dbReference type="GO" id="GO:0005777">
    <property type="term" value="C:peroxisome"/>
    <property type="evidence" value="ECO:0007669"/>
    <property type="project" value="UniProtKB-SubCell"/>
</dbReference>
<accession>A0AAI9E7E2</accession>
<comment type="pathway">
    <text evidence="2">Siderophore biosynthesis.</text>
</comment>
<sequence length="290" mass="31384">MTMTSRLETQPPPTPTYLLSYPKEHVLLITINRPKAMNSLPYASHWEADALLQWFDSEPTLRVAVITGNGKAFCAGQDLIEQKDLANIREAAARGEKVEIPDRRLLTHPVSGFMGVSRRTGKKPVIAAVNGWAMGGGFEICLGCDMIIASPKAVFGLPEAMRGLYAGAGGLSRLVRLAGMTIASEVAMSARFLSATEAAQYNIANRVSQTPESVVDEAVELAAKVASLSPDAIIVTRHGLRASWEQGSVERASQETELRFGKALREGENIGIGLRAFAEKKQPKWVPSKL</sequence>
<evidence type="ECO:0000313" key="10">
    <source>
        <dbReference type="Proteomes" id="UP001296104"/>
    </source>
</evidence>
<proteinExistence type="inferred from homology"/>
<name>A0AAI9E7E2_9PEZI</name>
<dbReference type="PANTHER" id="PTHR11941">
    <property type="entry name" value="ENOYL-COA HYDRATASE-RELATED"/>
    <property type="match status" value="1"/>
</dbReference>
<dbReference type="SUPFAM" id="SSF52096">
    <property type="entry name" value="ClpP/crotonase"/>
    <property type="match status" value="1"/>
</dbReference>
<comment type="subcellular location">
    <subcellularLocation>
        <location evidence="1">Peroxisome</location>
    </subcellularLocation>
</comment>
<dbReference type="InterPro" id="IPR029045">
    <property type="entry name" value="ClpP/crotonase-like_dom_sf"/>
</dbReference>
<dbReference type="Proteomes" id="UP001296104">
    <property type="component" value="Unassembled WGS sequence"/>
</dbReference>
<keyword evidence="4" id="KW-0843">Virulence</keyword>
<dbReference type="PANTHER" id="PTHR11941:SF68">
    <property type="entry name" value="CARNITINYL-COA DEHYDRATASE"/>
    <property type="match status" value="1"/>
</dbReference>
<reference evidence="9" key="1">
    <citation type="submission" date="2023-11" db="EMBL/GenBank/DDBJ databases">
        <authorList>
            <person name="Alioto T."/>
            <person name="Alioto T."/>
            <person name="Gomez Garrido J."/>
        </authorList>
    </citation>
    <scope>NUCLEOTIDE SEQUENCE</scope>
</reference>